<proteinExistence type="predicted"/>
<dbReference type="OrthoDB" id="3525185at2759"/>
<name>A0A1T3CMU8_9HYPO</name>
<dbReference type="Proteomes" id="UP000191004">
    <property type="component" value="Unassembled WGS sequence"/>
</dbReference>
<evidence type="ECO:0000313" key="1">
    <source>
        <dbReference type="EMBL" id="OPB42409.1"/>
    </source>
</evidence>
<organism evidence="1 2">
    <name type="scientific">Trichoderma guizhouense</name>
    <dbReference type="NCBI Taxonomy" id="1491466"/>
    <lineage>
        <taxon>Eukaryota</taxon>
        <taxon>Fungi</taxon>
        <taxon>Dikarya</taxon>
        <taxon>Ascomycota</taxon>
        <taxon>Pezizomycotina</taxon>
        <taxon>Sordariomycetes</taxon>
        <taxon>Hypocreomycetidae</taxon>
        <taxon>Hypocreales</taxon>
        <taxon>Hypocreaceae</taxon>
        <taxon>Trichoderma</taxon>
    </lineage>
</organism>
<dbReference type="AlphaFoldDB" id="A0A1T3CMU8"/>
<sequence>MIPDGPQFSPESSDLSSVGWTRFIGDLYNTENALRYATVATATSILGRINNDEQLRLKGLQVYNWTIQEMIKAVKQPNRAESDSLVVAARVMALYELFFGPDGDPGVAGWQRHSEGQLAMFLARGPDSFVSGVSHQLFADSRINIAEMFNPVQLR</sequence>
<accession>A0A1T3CMU8</accession>
<dbReference type="PANTHER" id="PTHR38111">
    <property type="entry name" value="ZN(2)-C6 FUNGAL-TYPE DOMAIN-CONTAINING PROTEIN-RELATED"/>
    <property type="match status" value="1"/>
</dbReference>
<protein>
    <submittedName>
        <fullName evidence="1">Uncharacterized protein</fullName>
    </submittedName>
</protein>
<reference evidence="1 2" key="1">
    <citation type="submission" date="2016-04" db="EMBL/GenBank/DDBJ databases">
        <title>Multiple horizontal gene transfer events from other fungi enriched the ability of the initially mycotrophic fungus Trichoderma (Ascomycota) to feed on dead plant biomass.</title>
        <authorList>
            <person name="Atanasova L."/>
            <person name="Chenthamara K."/>
            <person name="Zhang J."/>
            <person name="Grujic M."/>
            <person name="Henrissat B."/>
            <person name="Kuo A."/>
            <person name="Aertz A."/>
            <person name="Salamov A."/>
            <person name="Lipzen A."/>
            <person name="Labutti K."/>
            <person name="Barry K."/>
            <person name="Miao Y."/>
            <person name="Rahimi M.J."/>
            <person name="Shen Q."/>
            <person name="Grigoriev I.V."/>
            <person name="Kubicek C.P."/>
            <person name="Druzhinina I.S."/>
        </authorList>
    </citation>
    <scope>NUCLEOTIDE SEQUENCE [LARGE SCALE GENOMIC DNA]</scope>
    <source>
        <strain evidence="1 2">NJAU 4742</strain>
    </source>
</reference>
<evidence type="ECO:0000313" key="2">
    <source>
        <dbReference type="Proteomes" id="UP000191004"/>
    </source>
</evidence>
<dbReference type="InterPro" id="IPR053178">
    <property type="entry name" value="Osmoadaptation_assoc"/>
</dbReference>
<gene>
    <name evidence="1" type="ORF">A0O28_0035260</name>
</gene>
<dbReference type="EMBL" id="LVVK01000013">
    <property type="protein sequence ID" value="OPB42409.1"/>
    <property type="molecule type" value="Genomic_DNA"/>
</dbReference>
<comment type="caution">
    <text evidence="1">The sequence shown here is derived from an EMBL/GenBank/DDBJ whole genome shotgun (WGS) entry which is preliminary data.</text>
</comment>
<keyword evidence="2" id="KW-1185">Reference proteome</keyword>
<dbReference type="PANTHER" id="PTHR38111:SF11">
    <property type="entry name" value="TRANSCRIPTION FACTOR DOMAIN-CONTAINING PROTEIN-RELATED"/>
    <property type="match status" value="1"/>
</dbReference>